<accession>A0ABZ0Y6B9</accession>
<sequence>MDSIKQAINDYQNTLCKQIDIIALRERNPIAHKWKVTYYVLCNRETVAWRFVDLLEQSWFLHSQHKPMGARILLRSAIETISLLIYQDKLIGDVTTRKLSFLQFEEKVLALMHGSKNESTAWVAINIVTVLKHCEKRYKGIEKIYNWLSESAHPNYEGMRLSYSDTDPKTMITSFNNKTRELYSGMQIEGTILSMSMFENEYEHSEDLFLKLEVWLEENESELEQHRAPC</sequence>
<dbReference type="EMBL" id="CP140152">
    <property type="protein sequence ID" value="WQH06907.1"/>
    <property type="molecule type" value="Genomic_DNA"/>
</dbReference>
<dbReference type="GeneID" id="43166967"/>
<evidence type="ECO:0000313" key="1">
    <source>
        <dbReference type="EMBL" id="WQH06907.1"/>
    </source>
</evidence>
<organism evidence="1 2">
    <name type="scientific">Duganella zoogloeoides</name>
    <dbReference type="NCBI Taxonomy" id="75659"/>
    <lineage>
        <taxon>Bacteria</taxon>
        <taxon>Pseudomonadati</taxon>
        <taxon>Pseudomonadota</taxon>
        <taxon>Betaproteobacteria</taxon>
        <taxon>Burkholderiales</taxon>
        <taxon>Oxalobacteraceae</taxon>
        <taxon>Telluria group</taxon>
        <taxon>Duganella</taxon>
    </lineage>
</organism>
<reference evidence="1 2" key="1">
    <citation type="submission" date="2023-11" db="EMBL/GenBank/DDBJ databases">
        <title>MicrobeMod: A computational toolkit for identifying prokaryotic methylation and restriction-modification with nanopore sequencing.</title>
        <authorList>
            <person name="Crits-Christoph A."/>
            <person name="Kang S.C."/>
            <person name="Lee H."/>
            <person name="Ostrov N."/>
        </authorList>
    </citation>
    <scope>NUCLEOTIDE SEQUENCE [LARGE SCALE GENOMIC DNA]</scope>
    <source>
        <strain evidence="1 2">ATCC 25935</strain>
    </source>
</reference>
<proteinExistence type="predicted"/>
<protein>
    <submittedName>
        <fullName evidence="1">Uncharacterized protein</fullName>
    </submittedName>
</protein>
<evidence type="ECO:0000313" key="2">
    <source>
        <dbReference type="Proteomes" id="UP001326110"/>
    </source>
</evidence>
<dbReference type="Proteomes" id="UP001326110">
    <property type="component" value="Chromosome"/>
</dbReference>
<gene>
    <name evidence="1" type="ORF">SR858_11415</name>
</gene>
<name>A0ABZ0Y6B9_9BURK</name>
<keyword evidence="2" id="KW-1185">Reference proteome</keyword>
<dbReference type="RefSeq" id="WP_026637112.1">
    <property type="nucleotide sequence ID" value="NZ_CP140152.1"/>
</dbReference>